<dbReference type="HOGENOM" id="CLU_021839_0_0_11"/>
<feature type="region of interest" description="Disordered" evidence="1">
    <location>
        <begin position="283"/>
        <end position="318"/>
    </location>
</feature>
<dbReference type="KEGG" id="ske:Sked_33310"/>
<sequence>MGRAEDPTVPAALTASSADPVLPRGPERAASEGIAKTADPLLVERVRQGDVDASLVLWRRHADLARALAVRHSATAHDHGAHGARLEGADADEVEDLVNRTFARMLREIASDQDPVAPFLLYLYSTLRLEAGSVRGTAPAEPAVLRAFRRLRGSYQTVLWYSQVEPVAPETLGVVLGRDPDELVLGLNNATSRLRSEWIAEIVADPTTPDTCAWLTLRVDAYDATMLSELAEQRYIRHINRCETCPKTVVDLDRFPEILGTTVRGLIAGLTSATSAAPAPVRAVAHPTPGLRPGPVPGRAASAAAGPRTRARGGHEPH</sequence>
<evidence type="ECO:0000313" key="2">
    <source>
        <dbReference type="EMBL" id="ACZ23226.1"/>
    </source>
</evidence>
<keyword evidence="3" id="KW-1185">Reference proteome</keyword>
<dbReference type="eggNOG" id="COG1595">
    <property type="taxonomic scope" value="Bacteria"/>
</dbReference>
<proteinExistence type="predicted"/>
<reference evidence="2 3" key="1">
    <citation type="journal article" date="2009" name="Stand. Genomic Sci.">
        <title>Complete genome sequence of Sanguibacter keddieii type strain (ST-74).</title>
        <authorList>
            <person name="Ivanova N."/>
            <person name="Sikorski J."/>
            <person name="Sims D."/>
            <person name="Brettin T."/>
            <person name="Detter J.C."/>
            <person name="Han C."/>
            <person name="Lapidus A."/>
            <person name="Copeland A."/>
            <person name="Glavina Del Rio T."/>
            <person name="Nolan M."/>
            <person name="Chen F."/>
            <person name="Lucas S."/>
            <person name="Tice H."/>
            <person name="Cheng J.F."/>
            <person name="Bruce D."/>
            <person name="Goodwin L."/>
            <person name="Pitluck S."/>
            <person name="Pati A."/>
            <person name="Mavromatis K."/>
            <person name="Chen A."/>
            <person name="Palaniappan K."/>
            <person name="D'haeseleer P."/>
            <person name="Chain P."/>
            <person name="Bristow J."/>
            <person name="Eisen J.A."/>
            <person name="Markowitz V."/>
            <person name="Hugenholtz P."/>
            <person name="Goker M."/>
            <person name="Pukall R."/>
            <person name="Klenk H.P."/>
            <person name="Kyrpides N.C."/>
        </authorList>
    </citation>
    <scope>NUCLEOTIDE SEQUENCE [LARGE SCALE GENOMIC DNA]</scope>
    <source>
        <strain evidence="3">ATCC 51767 / DSM 10542 / NCFB 3025 / ST-74</strain>
    </source>
</reference>
<dbReference type="GO" id="GO:0003700">
    <property type="term" value="F:DNA-binding transcription factor activity"/>
    <property type="evidence" value="ECO:0007669"/>
    <property type="project" value="InterPro"/>
</dbReference>
<dbReference type="GO" id="GO:0006352">
    <property type="term" value="P:DNA-templated transcription initiation"/>
    <property type="evidence" value="ECO:0007669"/>
    <property type="project" value="InterPro"/>
</dbReference>
<feature type="compositionally biased region" description="Low complexity" evidence="1">
    <location>
        <begin position="297"/>
        <end position="308"/>
    </location>
</feature>
<evidence type="ECO:0008006" key="4">
    <source>
        <dbReference type="Google" id="ProtNLM"/>
    </source>
</evidence>
<dbReference type="STRING" id="446469.Sked_33310"/>
<dbReference type="Gene3D" id="1.10.1740.10">
    <property type="match status" value="1"/>
</dbReference>
<protein>
    <recommendedName>
        <fullName evidence="4">Sigma-70 family RNA polymerase sigma factor</fullName>
    </recommendedName>
</protein>
<gene>
    <name evidence="2" type="ordered locus">Sked_33310</name>
</gene>
<accession>D1BE05</accession>
<dbReference type="InterPro" id="IPR013325">
    <property type="entry name" value="RNA_pol_sigma_r2"/>
</dbReference>
<dbReference type="AlphaFoldDB" id="D1BE05"/>
<evidence type="ECO:0000313" key="3">
    <source>
        <dbReference type="Proteomes" id="UP000000322"/>
    </source>
</evidence>
<name>D1BE05_SANKS</name>
<dbReference type="Proteomes" id="UP000000322">
    <property type="component" value="Chromosome"/>
</dbReference>
<organism evidence="2 3">
    <name type="scientific">Sanguibacter keddieii (strain ATCC 51767 / DSM 10542 / NCFB 3025 / ST-74)</name>
    <dbReference type="NCBI Taxonomy" id="446469"/>
    <lineage>
        <taxon>Bacteria</taxon>
        <taxon>Bacillati</taxon>
        <taxon>Actinomycetota</taxon>
        <taxon>Actinomycetes</taxon>
        <taxon>Micrococcales</taxon>
        <taxon>Sanguibacteraceae</taxon>
        <taxon>Sanguibacter</taxon>
    </lineage>
</organism>
<evidence type="ECO:0000256" key="1">
    <source>
        <dbReference type="SAM" id="MobiDB-lite"/>
    </source>
</evidence>
<dbReference type="RefSeq" id="WP_012868294.1">
    <property type="nucleotide sequence ID" value="NC_013521.1"/>
</dbReference>
<feature type="region of interest" description="Disordered" evidence="1">
    <location>
        <begin position="1"/>
        <end position="33"/>
    </location>
</feature>
<dbReference type="SUPFAM" id="SSF88946">
    <property type="entry name" value="Sigma2 domain of RNA polymerase sigma factors"/>
    <property type="match status" value="1"/>
</dbReference>
<dbReference type="EMBL" id="CP001819">
    <property type="protein sequence ID" value="ACZ23226.1"/>
    <property type="molecule type" value="Genomic_DNA"/>
</dbReference>